<evidence type="ECO:0000256" key="7">
    <source>
        <dbReference type="ARBA" id="ARBA00023136"/>
    </source>
</evidence>
<keyword evidence="7 9" id="KW-0472">Membrane</keyword>
<dbReference type="AlphaFoldDB" id="A0A4W3GWB1"/>
<dbReference type="PANTHER" id="PTHR32261:SF4">
    <property type="entry name" value="CALCIUM HOMEOSTASIS MODULATOR PROTEIN 6"/>
    <property type="match status" value="1"/>
</dbReference>
<comment type="similarity">
    <text evidence="2">Belongs to the CALHM family.</text>
</comment>
<reference evidence="10" key="5">
    <citation type="submission" date="2025-09" db="UniProtKB">
        <authorList>
            <consortium name="Ensembl"/>
        </authorList>
    </citation>
    <scope>IDENTIFICATION</scope>
</reference>
<keyword evidence="4 9" id="KW-0812">Transmembrane</keyword>
<gene>
    <name evidence="10" type="primary">CALHM5</name>
    <name evidence="10" type="synonym">LOC103182568</name>
</gene>
<dbReference type="InParanoid" id="A0A4W3GWB1"/>
<reference evidence="11" key="1">
    <citation type="journal article" date="2006" name="Science">
        <title>Ancient noncoding elements conserved in the human genome.</title>
        <authorList>
            <person name="Venkatesh B."/>
            <person name="Kirkness E.F."/>
            <person name="Loh Y.H."/>
            <person name="Halpern A.L."/>
            <person name="Lee A.P."/>
            <person name="Johnson J."/>
            <person name="Dandona N."/>
            <person name="Viswanathan L.D."/>
            <person name="Tay A."/>
            <person name="Venter J.C."/>
            <person name="Strausberg R.L."/>
            <person name="Brenner S."/>
        </authorList>
    </citation>
    <scope>NUCLEOTIDE SEQUENCE [LARGE SCALE GENOMIC DNA]</scope>
</reference>
<feature type="transmembrane region" description="Helical" evidence="9">
    <location>
        <begin position="238"/>
        <end position="257"/>
    </location>
</feature>
<evidence type="ECO:0000256" key="9">
    <source>
        <dbReference type="SAM" id="Phobius"/>
    </source>
</evidence>
<evidence type="ECO:0000256" key="3">
    <source>
        <dbReference type="ARBA" id="ARBA00022448"/>
    </source>
</evidence>
<keyword evidence="5 9" id="KW-1133">Transmembrane helix</keyword>
<dbReference type="GeneTree" id="ENSGT01030000234610"/>
<dbReference type="STRING" id="7868.ENSCMIP00000008588"/>
<evidence type="ECO:0000256" key="6">
    <source>
        <dbReference type="ARBA" id="ARBA00023065"/>
    </source>
</evidence>
<keyword evidence="6" id="KW-0406">Ion transport</keyword>
<dbReference type="Proteomes" id="UP000314986">
    <property type="component" value="Unassembled WGS sequence"/>
</dbReference>
<name>A0A4W3GWB1_CALMI</name>
<dbReference type="GO" id="GO:0005261">
    <property type="term" value="F:monoatomic cation channel activity"/>
    <property type="evidence" value="ECO:0007669"/>
    <property type="project" value="TreeGrafter"/>
</dbReference>
<dbReference type="OrthoDB" id="5953668at2759"/>
<dbReference type="Ensembl" id="ENSCMIT00000008829.1">
    <property type="protein sequence ID" value="ENSCMIP00000008588.1"/>
    <property type="gene ID" value="ENSCMIG00000004602.1"/>
</dbReference>
<dbReference type="Pfam" id="PF14798">
    <property type="entry name" value="Ca_hom_mod"/>
    <property type="match status" value="1"/>
</dbReference>
<reference evidence="11" key="3">
    <citation type="journal article" date="2014" name="Nature">
        <title>Elephant shark genome provides unique insights into gnathostome evolution.</title>
        <authorList>
            <consortium name="International Elephant Shark Genome Sequencing Consortium"/>
            <person name="Venkatesh B."/>
            <person name="Lee A.P."/>
            <person name="Ravi V."/>
            <person name="Maurya A.K."/>
            <person name="Lian M.M."/>
            <person name="Swann J.B."/>
            <person name="Ohta Y."/>
            <person name="Flajnik M.F."/>
            <person name="Sutoh Y."/>
            <person name="Kasahara M."/>
            <person name="Hoon S."/>
            <person name="Gangu V."/>
            <person name="Roy S.W."/>
            <person name="Irimia M."/>
            <person name="Korzh V."/>
            <person name="Kondrychyn I."/>
            <person name="Lim Z.W."/>
            <person name="Tay B.H."/>
            <person name="Tohari S."/>
            <person name="Kong K.W."/>
            <person name="Ho S."/>
            <person name="Lorente-Galdos B."/>
            <person name="Quilez J."/>
            <person name="Marques-Bonet T."/>
            <person name="Raney B.J."/>
            <person name="Ingham P.W."/>
            <person name="Tay A."/>
            <person name="Hillier L.W."/>
            <person name="Minx P."/>
            <person name="Boehm T."/>
            <person name="Wilson R.K."/>
            <person name="Brenner S."/>
            <person name="Warren W.C."/>
        </authorList>
    </citation>
    <scope>NUCLEOTIDE SEQUENCE [LARGE SCALE GENOMIC DNA]</scope>
</reference>
<organism evidence="10 11">
    <name type="scientific">Callorhinchus milii</name>
    <name type="common">Ghost shark</name>
    <dbReference type="NCBI Taxonomy" id="7868"/>
    <lineage>
        <taxon>Eukaryota</taxon>
        <taxon>Metazoa</taxon>
        <taxon>Chordata</taxon>
        <taxon>Craniata</taxon>
        <taxon>Vertebrata</taxon>
        <taxon>Chondrichthyes</taxon>
        <taxon>Holocephali</taxon>
        <taxon>Chimaeriformes</taxon>
        <taxon>Callorhinchidae</taxon>
        <taxon>Callorhinchus</taxon>
    </lineage>
</organism>
<reference evidence="11" key="2">
    <citation type="journal article" date="2007" name="PLoS Biol.">
        <title>Survey sequencing and comparative analysis of the elephant shark (Callorhinchus milii) genome.</title>
        <authorList>
            <person name="Venkatesh B."/>
            <person name="Kirkness E.F."/>
            <person name="Loh Y.H."/>
            <person name="Halpern A.L."/>
            <person name="Lee A.P."/>
            <person name="Johnson J."/>
            <person name="Dandona N."/>
            <person name="Viswanathan L.D."/>
            <person name="Tay A."/>
            <person name="Venter J.C."/>
            <person name="Strausberg R.L."/>
            <person name="Brenner S."/>
        </authorList>
    </citation>
    <scope>NUCLEOTIDE SEQUENCE [LARGE SCALE GENOMIC DNA]</scope>
</reference>
<sequence>MRAQKSESNFLFLPNKLPFDKWPAEHSDVHYILNVSEHLLSERKLHRKTSAPSRQIAKMEKFRLLQNIVVKQHTTLGYGFLALATAGGEQLFNVIVFNCPCNSWNFAYSLTFLLVPALVLFLLGYYLSSRTWKLFTSCCFHTAKQCPKRVFCRGLKVFSQITMGALVAPVTWISVALLNGTFYECGMSGYSSDLLTQRLCGKSTSCQLNLVKLPCGQTSTSPSNQDEFIFVLRAQSQVLGWGLIATIMVFGLASTCIQRCCSPISFLQLQFWKTYKEKENELLERKSAEHATELAERNLKSFFECVELKEIKTPSRKAWEEISLLYSFSNTEEYYSTIHKYVEKKTVEDIVPSSSTVHLVLDFVDSGAESGGGSADTHV</sequence>
<dbReference type="GO" id="GO:0005886">
    <property type="term" value="C:plasma membrane"/>
    <property type="evidence" value="ECO:0007669"/>
    <property type="project" value="TreeGrafter"/>
</dbReference>
<comment type="subcellular location">
    <subcellularLocation>
        <location evidence="1">Membrane</location>
        <topology evidence="1">Multi-pass membrane protein</topology>
    </subcellularLocation>
</comment>
<evidence type="ECO:0000256" key="8">
    <source>
        <dbReference type="ARBA" id="ARBA00023303"/>
    </source>
</evidence>
<evidence type="ECO:0000256" key="5">
    <source>
        <dbReference type="ARBA" id="ARBA00022989"/>
    </source>
</evidence>
<evidence type="ECO:0000256" key="2">
    <source>
        <dbReference type="ARBA" id="ARBA00008497"/>
    </source>
</evidence>
<protein>
    <submittedName>
        <fullName evidence="10">Calcium homeostasis modulator family member 5</fullName>
    </submittedName>
</protein>
<dbReference type="InterPro" id="IPR029569">
    <property type="entry name" value="CALHM"/>
</dbReference>
<accession>A0A4W3GWB1</accession>
<evidence type="ECO:0000313" key="10">
    <source>
        <dbReference type="Ensembl" id="ENSCMIP00000008588.1"/>
    </source>
</evidence>
<dbReference type="GO" id="GO:1904669">
    <property type="term" value="P:ATP export"/>
    <property type="evidence" value="ECO:0007669"/>
    <property type="project" value="UniProtKB-ARBA"/>
</dbReference>
<proteinExistence type="inferred from homology"/>
<keyword evidence="3" id="KW-0813">Transport</keyword>
<feature type="transmembrane region" description="Helical" evidence="9">
    <location>
        <begin position="157"/>
        <end position="178"/>
    </location>
</feature>
<keyword evidence="8" id="KW-0407">Ion channel</keyword>
<evidence type="ECO:0000313" key="11">
    <source>
        <dbReference type="Proteomes" id="UP000314986"/>
    </source>
</evidence>
<feature type="transmembrane region" description="Helical" evidence="9">
    <location>
        <begin position="106"/>
        <end position="127"/>
    </location>
</feature>
<evidence type="ECO:0000256" key="4">
    <source>
        <dbReference type="ARBA" id="ARBA00022692"/>
    </source>
</evidence>
<evidence type="ECO:0000256" key="1">
    <source>
        <dbReference type="ARBA" id="ARBA00004141"/>
    </source>
</evidence>
<reference evidence="10" key="4">
    <citation type="submission" date="2025-08" db="UniProtKB">
        <authorList>
            <consortium name="Ensembl"/>
        </authorList>
    </citation>
    <scope>IDENTIFICATION</scope>
</reference>
<dbReference type="OMA" id="KFWKIYS"/>
<keyword evidence="11" id="KW-1185">Reference proteome</keyword>
<dbReference type="KEGG" id="cmk:103182568"/>
<dbReference type="PANTHER" id="PTHR32261">
    <property type="entry name" value="CALCIUM HOMEOSTASIS MODULATOR PROTEIN"/>
    <property type="match status" value="1"/>
</dbReference>